<feature type="transmembrane region" description="Helical" evidence="6">
    <location>
        <begin position="153"/>
        <end position="173"/>
    </location>
</feature>
<keyword evidence="3 6" id="KW-0812">Transmembrane</keyword>
<proteinExistence type="inferred from homology"/>
<evidence type="ECO:0000256" key="1">
    <source>
        <dbReference type="ARBA" id="ARBA00004141"/>
    </source>
</evidence>
<dbReference type="AlphaFoldDB" id="A0A177MMT4"/>
<comment type="subcellular location">
    <subcellularLocation>
        <location evidence="1 6">Membrane</location>
        <topology evidence="1 6">Multi-pass membrane protein</topology>
    </subcellularLocation>
</comment>
<dbReference type="GO" id="GO:0016020">
    <property type="term" value="C:membrane"/>
    <property type="evidence" value="ECO:0007669"/>
    <property type="project" value="UniProtKB-SubCell"/>
</dbReference>
<dbReference type="RefSeq" id="WP_064007794.1">
    <property type="nucleotide sequence ID" value="NZ_LUUG01000053.1"/>
</dbReference>
<keyword evidence="5 6" id="KW-0472">Membrane</keyword>
<dbReference type="PANTHER" id="PTHR12608:SF1">
    <property type="entry name" value="TRANSMEMBRANE PROTEIN 165"/>
    <property type="match status" value="1"/>
</dbReference>
<sequence length="218" mass="23009">MEYLAPLITQISSLNFTELLATGGTSFALIAAAEIGDKSQLVCMTLASRHRAAPVLWGAIAAFILLNTLAVVFGAAIAKWLPEYIVAATVALLFAVFGLHALLNHEDEDDDEDVAEKSGHGIFFTTFVLITFAEFGDKTQLAVVAFSSTAQPLAVWLGSTLALAFTSALGVLAGRTVLQKIPLSLLHKASGVFFLILSAIAAFKAYESLLAAGLLPQL</sequence>
<comment type="caution">
    <text evidence="6">Lacks conserved residue(s) required for the propagation of feature annotation.</text>
</comment>
<comment type="caution">
    <text evidence="7">The sequence shown here is derived from an EMBL/GenBank/DDBJ whole genome shotgun (WGS) entry which is preliminary data.</text>
</comment>
<comment type="similarity">
    <text evidence="2 6">Belongs to the GDT1 family.</text>
</comment>
<keyword evidence="4 6" id="KW-1133">Transmembrane helix</keyword>
<evidence type="ECO:0000256" key="5">
    <source>
        <dbReference type="ARBA" id="ARBA00023136"/>
    </source>
</evidence>
<dbReference type="EMBL" id="LUUG01000053">
    <property type="protein sequence ID" value="OAI06902.1"/>
    <property type="molecule type" value="Genomic_DNA"/>
</dbReference>
<evidence type="ECO:0000313" key="7">
    <source>
        <dbReference type="EMBL" id="OAI06902.1"/>
    </source>
</evidence>
<feature type="transmembrane region" description="Helical" evidence="6">
    <location>
        <begin position="55"/>
        <end position="78"/>
    </location>
</feature>
<gene>
    <name evidence="7" type="ORF">A1332_10160</name>
</gene>
<protein>
    <recommendedName>
        <fullName evidence="6">GDT1 family protein</fullName>
    </recommendedName>
</protein>
<accession>A0A177MMT4</accession>
<evidence type="ECO:0000256" key="2">
    <source>
        <dbReference type="ARBA" id="ARBA00009190"/>
    </source>
</evidence>
<dbReference type="PANTHER" id="PTHR12608">
    <property type="entry name" value="TRANSMEMBRANE PROTEIN HTP-1 RELATED"/>
    <property type="match status" value="1"/>
</dbReference>
<dbReference type="Proteomes" id="UP000078090">
    <property type="component" value="Unassembled WGS sequence"/>
</dbReference>
<dbReference type="GO" id="GO:0046873">
    <property type="term" value="F:metal ion transmembrane transporter activity"/>
    <property type="evidence" value="ECO:0007669"/>
    <property type="project" value="InterPro"/>
</dbReference>
<dbReference type="InterPro" id="IPR001727">
    <property type="entry name" value="GDT1-like"/>
</dbReference>
<organism evidence="7 8">
    <name type="scientific">Methylomonas methanica</name>
    <dbReference type="NCBI Taxonomy" id="421"/>
    <lineage>
        <taxon>Bacteria</taxon>
        <taxon>Pseudomonadati</taxon>
        <taxon>Pseudomonadota</taxon>
        <taxon>Gammaproteobacteria</taxon>
        <taxon>Methylococcales</taxon>
        <taxon>Methylococcaceae</taxon>
        <taxon>Methylomonas</taxon>
    </lineage>
</organism>
<evidence type="ECO:0000256" key="3">
    <source>
        <dbReference type="ARBA" id="ARBA00022692"/>
    </source>
</evidence>
<name>A0A177MMT4_METMH</name>
<evidence type="ECO:0000256" key="6">
    <source>
        <dbReference type="RuleBase" id="RU365102"/>
    </source>
</evidence>
<evidence type="ECO:0000256" key="4">
    <source>
        <dbReference type="ARBA" id="ARBA00022989"/>
    </source>
</evidence>
<dbReference type="OrthoDB" id="9801356at2"/>
<feature type="transmembrane region" description="Helical" evidence="6">
    <location>
        <begin position="185"/>
        <end position="206"/>
    </location>
</feature>
<reference evidence="7 8" key="1">
    <citation type="submission" date="2016-03" db="EMBL/GenBank/DDBJ databases">
        <authorList>
            <person name="Ploux O."/>
        </authorList>
    </citation>
    <scope>NUCLEOTIDE SEQUENCE [LARGE SCALE GENOMIC DNA]</scope>
    <source>
        <strain evidence="7 8">R-45363</strain>
    </source>
</reference>
<evidence type="ECO:0000313" key="8">
    <source>
        <dbReference type="Proteomes" id="UP000078090"/>
    </source>
</evidence>
<feature type="transmembrane region" description="Helical" evidence="6">
    <location>
        <begin position="84"/>
        <end position="102"/>
    </location>
</feature>
<dbReference type="Pfam" id="PF01169">
    <property type="entry name" value="GDT1"/>
    <property type="match status" value="2"/>
</dbReference>